<dbReference type="Pfam" id="PF02482">
    <property type="entry name" value="Ribosomal_S30AE"/>
    <property type="match status" value="1"/>
</dbReference>
<dbReference type="EMBL" id="JACBXS010000010">
    <property type="protein sequence ID" value="NYS24665.1"/>
    <property type="molecule type" value="Genomic_DNA"/>
</dbReference>
<gene>
    <name evidence="1" type="ORF">HUK65_06635</name>
</gene>
<sequence>MQIQVNTDNTIQGRQDVVQMVESVVKSKLDAVSQSITRIEVHLQDQNAHKSGPDDKRCMVEARLQGRAPLSATHDADNITSAVSGAVDKLRNVLDTELGKLRQRR</sequence>
<dbReference type="Proteomes" id="UP000529417">
    <property type="component" value="Unassembled WGS sequence"/>
</dbReference>
<dbReference type="Gene3D" id="3.30.160.100">
    <property type="entry name" value="Ribosome hibernation promotion factor-like"/>
    <property type="match status" value="1"/>
</dbReference>
<dbReference type="AlphaFoldDB" id="A0A7Z0KXT6"/>
<accession>A0A7Z0KXT6</accession>
<name>A0A7Z0KXT6_9RHOB</name>
<dbReference type="RefSeq" id="WP_179905369.1">
    <property type="nucleotide sequence ID" value="NZ_JACBXS010000010.1"/>
</dbReference>
<evidence type="ECO:0000313" key="2">
    <source>
        <dbReference type="Proteomes" id="UP000529417"/>
    </source>
</evidence>
<keyword evidence="2" id="KW-1185">Reference proteome</keyword>
<organism evidence="1 2">
    <name type="scientific">Rhabdonatronobacter sediminivivens</name>
    <dbReference type="NCBI Taxonomy" id="2743469"/>
    <lineage>
        <taxon>Bacteria</taxon>
        <taxon>Pseudomonadati</taxon>
        <taxon>Pseudomonadota</taxon>
        <taxon>Alphaproteobacteria</taxon>
        <taxon>Rhodobacterales</taxon>
        <taxon>Paracoccaceae</taxon>
        <taxon>Rhabdonatronobacter</taxon>
    </lineage>
</organism>
<evidence type="ECO:0000313" key="1">
    <source>
        <dbReference type="EMBL" id="NYS24665.1"/>
    </source>
</evidence>
<reference evidence="1 2" key="1">
    <citation type="journal article" date="2000" name="Arch. Microbiol.">
        <title>Rhodobaca bogoriensis gen. nov. and sp. nov., an alkaliphilic purple nonsulfur bacterium from African Rift Valley soda lakes.</title>
        <authorList>
            <person name="Milford A.D."/>
            <person name="Achenbach L.A."/>
            <person name="Jung D.O."/>
            <person name="Madigan M.T."/>
        </authorList>
    </citation>
    <scope>NUCLEOTIDE SEQUENCE [LARGE SCALE GENOMIC DNA]</scope>
    <source>
        <strain evidence="1 2">2376</strain>
    </source>
</reference>
<proteinExistence type="predicted"/>
<comment type="caution">
    <text evidence="1">The sequence shown here is derived from an EMBL/GenBank/DDBJ whole genome shotgun (WGS) entry which is preliminary data.</text>
</comment>
<protein>
    <submittedName>
        <fullName evidence="1">HPF/RaiA family ribosome-associated protein</fullName>
    </submittedName>
</protein>
<dbReference type="InterPro" id="IPR036567">
    <property type="entry name" value="RHF-like"/>
</dbReference>
<dbReference type="InterPro" id="IPR003489">
    <property type="entry name" value="RHF/RaiA"/>
</dbReference>
<dbReference type="SUPFAM" id="SSF69754">
    <property type="entry name" value="Ribosome binding protein Y (YfiA homologue)"/>
    <property type="match status" value="1"/>
</dbReference>